<evidence type="ECO:0000256" key="3">
    <source>
        <dbReference type="ARBA" id="ARBA00022741"/>
    </source>
</evidence>
<dbReference type="Proteomes" id="UP000247498">
    <property type="component" value="Unassembled WGS sequence"/>
</dbReference>
<keyword evidence="8" id="KW-0282">Flagellum</keyword>
<keyword evidence="9" id="KW-1185">Reference proteome</keyword>
<reference evidence="8 9" key="1">
    <citation type="journal article" date="2018" name="Sci. Rep.">
        <title>Raphidocelis subcapitata (=Pseudokirchneriella subcapitata) provides an insight into genome evolution and environmental adaptations in the Sphaeropleales.</title>
        <authorList>
            <person name="Suzuki S."/>
            <person name="Yamaguchi H."/>
            <person name="Nakajima N."/>
            <person name="Kawachi M."/>
        </authorList>
    </citation>
    <scope>NUCLEOTIDE SEQUENCE [LARGE SCALE GENOMIC DNA]</scope>
    <source>
        <strain evidence="8 9">NIES-35</strain>
    </source>
</reference>
<organism evidence="8 9">
    <name type="scientific">Raphidocelis subcapitata</name>
    <dbReference type="NCBI Taxonomy" id="307507"/>
    <lineage>
        <taxon>Eukaryota</taxon>
        <taxon>Viridiplantae</taxon>
        <taxon>Chlorophyta</taxon>
        <taxon>core chlorophytes</taxon>
        <taxon>Chlorophyceae</taxon>
        <taxon>CS clade</taxon>
        <taxon>Sphaeropleales</taxon>
        <taxon>Selenastraceae</taxon>
        <taxon>Raphidocelis</taxon>
    </lineage>
</organism>
<dbReference type="InterPro" id="IPR004344">
    <property type="entry name" value="TTL/TTLL_fam"/>
</dbReference>
<evidence type="ECO:0000313" key="8">
    <source>
        <dbReference type="EMBL" id="GBF93967.1"/>
    </source>
</evidence>
<keyword evidence="4" id="KW-0067">ATP-binding</keyword>
<dbReference type="STRING" id="307507.A0A2V0P9X3"/>
<proteinExistence type="inferred from homology"/>
<keyword evidence="2 8" id="KW-0436">Ligase</keyword>
<keyword evidence="8" id="KW-0969">Cilium</keyword>
<name>A0A2V0P9X3_9CHLO</name>
<evidence type="ECO:0000256" key="1">
    <source>
        <dbReference type="ARBA" id="ARBA00006820"/>
    </source>
</evidence>
<dbReference type="SUPFAM" id="SSF56059">
    <property type="entry name" value="Glutathione synthetase ATP-binding domain-like"/>
    <property type="match status" value="1"/>
</dbReference>
<feature type="compositionally biased region" description="Gly residues" evidence="7">
    <location>
        <begin position="441"/>
        <end position="476"/>
    </location>
</feature>
<dbReference type="GO" id="GO:0036064">
    <property type="term" value="C:ciliary basal body"/>
    <property type="evidence" value="ECO:0007669"/>
    <property type="project" value="TreeGrafter"/>
</dbReference>
<evidence type="ECO:0000256" key="4">
    <source>
        <dbReference type="ARBA" id="ARBA00022840"/>
    </source>
</evidence>
<gene>
    <name evidence="8" type="ORF">Rsub_06216</name>
</gene>
<dbReference type="AlphaFoldDB" id="A0A2V0P9X3"/>
<dbReference type="Gene3D" id="3.30.470.20">
    <property type="entry name" value="ATP-grasp fold, B domain"/>
    <property type="match status" value="1"/>
</dbReference>
<protein>
    <recommendedName>
        <fullName evidence="5">Tubulin--tyrosine ligase-like protein 9</fullName>
    </recommendedName>
</protein>
<keyword evidence="8" id="KW-0966">Cell projection</keyword>
<dbReference type="PROSITE" id="PS51221">
    <property type="entry name" value="TTL"/>
    <property type="match status" value="1"/>
</dbReference>
<dbReference type="GO" id="GO:0070740">
    <property type="term" value="F:tubulin-glutamic acid ligase activity"/>
    <property type="evidence" value="ECO:0007669"/>
    <property type="project" value="TreeGrafter"/>
</dbReference>
<feature type="compositionally biased region" description="Low complexity" evidence="7">
    <location>
        <begin position="477"/>
        <end position="486"/>
    </location>
</feature>
<dbReference type="OrthoDB" id="202825at2759"/>
<dbReference type="Pfam" id="PF03133">
    <property type="entry name" value="TTL"/>
    <property type="match status" value="1"/>
</dbReference>
<evidence type="ECO:0000256" key="2">
    <source>
        <dbReference type="ARBA" id="ARBA00022598"/>
    </source>
</evidence>
<dbReference type="PANTHER" id="PTHR12241:SF39">
    <property type="entry name" value="TUBULIN POLYGLUTAMYLASE TTLL9-RELATED"/>
    <property type="match status" value="1"/>
</dbReference>
<dbReference type="GO" id="GO:0000226">
    <property type="term" value="P:microtubule cytoskeleton organization"/>
    <property type="evidence" value="ECO:0007669"/>
    <property type="project" value="TreeGrafter"/>
</dbReference>
<evidence type="ECO:0000256" key="5">
    <source>
        <dbReference type="ARBA" id="ARBA00030445"/>
    </source>
</evidence>
<dbReference type="GO" id="GO:0015631">
    <property type="term" value="F:tubulin binding"/>
    <property type="evidence" value="ECO:0007669"/>
    <property type="project" value="TreeGrafter"/>
</dbReference>
<evidence type="ECO:0000256" key="6">
    <source>
        <dbReference type="SAM" id="Coils"/>
    </source>
</evidence>
<accession>A0A2V0P9X3</accession>
<dbReference type="EMBL" id="BDRX01000046">
    <property type="protein sequence ID" value="GBF93967.1"/>
    <property type="molecule type" value="Genomic_DNA"/>
</dbReference>
<sequence>MSGARPRPPGPILWRSSLKNTIYDVLKARKRWQECEPDGDWDFFWADKGWIHHELDKVHLSDWQRVNHFPNHYELTRKDLLLKNLKRTKRQLEREDRASEAADYAFFPTTYVLPAEYRMFVEEFKRRGGTWIMKPIGRAQGQGIFLFNKLSQISEWRRDHTWKPEDEEQAETYLAQRYVDNPYLVGGKKFDLRIYALVMGYSPLRIYLYRSGFARFTNARFSMRKEDIGNTFVHLTNVAIQKHAPGFDRSKGMKWPIRSLRLYLSTWHGADATNELFGAIQALIVRTLLAVQPAMIQDRHCFELYGYDILIDSSLKPWLLEVNASPSLSASDKADWTLKFGMLNDMLDLVDMEGRREAAAKLPPRQGGFDLIWDGAPVAPGGAPGERPTSLPSVLGCFNPSDRTQARRRLADALAEDAGGGGGGGARWRRALVGGAGVGAGGGDAGGGGGDAAGGGGGGSGGSSGGRGGGGSGGSGSSSSQDRVGALPAGGRDQAQDV</sequence>
<feature type="region of interest" description="Disordered" evidence="7">
    <location>
        <begin position="441"/>
        <end position="498"/>
    </location>
</feature>
<comment type="similarity">
    <text evidence="1">Belongs to the tubulin--tyrosine ligase family.</text>
</comment>
<dbReference type="GO" id="GO:0005524">
    <property type="term" value="F:ATP binding"/>
    <property type="evidence" value="ECO:0007669"/>
    <property type="project" value="UniProtKB-KW"/>
</dbReference>
<dbReference type="InParanoid" id="A0A2V0P9X3"/>
<evidence type="ECO:0000256" key="7">
    <source>
        <dbReference type="SAM" id="MobiDB-lite"/>
    </source>
</evidence>
<evidence type="ECO:0000313" key="9">
    <source>
        <dbReference type="Proteomes" id="UP000247498"/>
    </source>
</evidence>
<keyword evidence="6" id="KW-0175">Coiled coil</keyword>
<keyword evidence="3" id="KW-0547">Nucleotide-binding</keyword>
<dbReference type="PANTHER" id="PTHR12241">
    <property type="entry name" value="TUBULIN POLYGLUTAMYLASE"/>
    <property type="match status" value="1"/>
</dbReference>
<comment type="caution">
    <text evidence="8">The sequence shown here is derived from an EMBL/GenBank/DDBJ whole genome shotgun (WGS) entry which is preliminary data.</text>
</comment>
<feature type="coiled-coil region" evidence="6">
    <location>
        <begin position="75"/>
        <end position="102"/>
    </location>
</feature>